<name>A0A8A0XZC9_9CLOS</name>
<sequence length="102" mass="11800">MIRPRFLCSETRLGVHVFITCSLRHNGFVLSLRNCEYETVFHDEMISIESVDNDVKISSLLSNSDRSYYFHFIIKTTIEFYTHNIDVKTSGSVNLSFALESL</sequence>
<dbReference type="EMBL" id="MW489856">
    <property type="protein sequence ID" value="QSQ86334.1"/>
    <property type="molecule type" value="Genomic_RNA"/>
</dbReference>
<proteinExistence type="predicted"/>
<organism evidence="1">
    <name type="scientific">Fig closterovirus 2</name>
    <dbReference type="NCBI Taxonomy" id="2809011"/>
    <lineage>
        <taxon>Viruses</taxon>
        <taxon>Riboviria</taxon>
        <taxon>Orthornavirae</taxon>
        <taxon>Kitrinoviricota</taxon>
        <taxon>Alsuviricetes</taxon>
        <taxon>Martellivirales</taxon>
        <taxon>Closteroviridae</taxon>
        <taxon>Closterovirus</taxon>
    </lineage>
</organism>
<protein>
    <submittedName>
        <fullName evidence="1">p5</fullName>
    </submittedName>
</protein>
<reference evidence="1" key="1">
    <citation type="submission" date="2021-01" db="EMBL/GenBank/DDBJ databases">
        <title>Figuring out RNA genome size: A New Fig closterovirus with the largest plant RNA virus sequence.</title>
        <authorList>
            <person name="Debat H."/>
            <person name="Bejerman N."/>
        </authorList>
    </citation>
    <scope>NUCLEOTIDE SEQUENCE</scope>
    <source>
        <strain evidence="1">Figclos</strain>
    </source>
</reference>
<evidence type="ECO:0000313" key="1">
    <source>
        <dbReference type="EMBL" id="QSQ86334.1"/>
    </source>
</evidence>
<accession>A0A8A0XZC9</accession>